<dbReference type="Proteomes" id="UP000887560">
    <property type="component" value="Unplaced"/>
</dbReference>
<accession>A0A915NEB8</accession>
<evidence type="ECO:0000313" key="1">
    <source>
        <dbReference type="Proteomes" id="UP000887560"/>
    </source>
</evidence>
<reference evidence="2" key="1">
    <citation type="submission" date="2022-11" db="UniProtKB">
        <authorList>
            <consortium name="WormBaseParasite"/>
        </authorList>
    </citation>
    <scope>IDENTIFICATION</scope>
</reference>
<organism evidence="1 2">
    <name type="scientific">Meloidogyne floridensis</name>
    <dbReference type="NCBI Taxonomy" id="298350"/>
    <lineage>
        <taxon>Eukaryota</taxon>
        <taxon>Metazoa</taxon>
        <taxon>Ecdysozoa</taxon>
        <taxon>Nematoda</taxon>
        <taxon>Chromadorea</taxon>
        <taxon>Rhabditida</taxon>
        <taxon>Tylenchina</taxon>
        <taxon>Tylenchomorpha</taxon>
        <taxon>Tylenchoidea</taxon>
        <taxon>Meloidogynidae</taxon>
        <taxon>Meloidogyninae</taxon>
        <taxon>Meloidogyne</taxon>
    </lineage>
</organism>
<dbReference type="AlphaFoldDB" id="A0A915NEB8"/>
<name>A0A915NEB8_9BILA</name>
<evidence type="ECO:0000313" key="2">
    <source>
        <dbReference type="WBParaSite" id="scf7180000417652.g1560"/>
    </source>
</evidence>
<protein>
    <submittedName>
        <fullName evidence="2">Uncharacterized protein</fullName>
    </submittedName>
</protein>
<keyword evidence="1" id="KW-1185">Reference proteome</keyword>
<proteinExistence type="predicted"/>
<sequence length="172" mass="20043">MRSGQKRPLIEPPDNRTVFCLTELSFLIITLVYTTDDELFGEPGNVSQVKTVYEILEQIGNGKLEEFRLQDDQNFGQITPKLINVINHFENNFNEHQEAINVRINQLIENYNNAINAGDQALVNKIREEKINFILGRLNDFTELKTDENYEAFLVEYGLRRDDVNKYHFMGL</sequence>
<dbReference type="WBParaSite" id="scf7180000417652.g1560">
    <property type="protein sequence ID" value="scf7180000417652.g1560"/>
    <property type="gene ID" value="scf7180000417652.g1560"/>
</dbReference>